<dbReference type="EMBL" id="FLMQ01000056">
    <property type="protein sequence ID" value="SBP88981.1"/>
    <property type="molecule type" value="Genomic_DNA"/>
</dbReference>
<evidence type="ECO:0000313" key="2">
    <source>
        <dbReference type="Proteomes" id="UP000214566"/>
    </source>
</evidence>
<organism evidence="1 2">
    <name type="scientific">Thiomonas delicata</name>
    <name type="common">Thiomonas cuprina</name>
    <dbReference type="NCBI Taxonomy" id="364030"/>
    <lineage>
        <taxon>Bacteria</taxon>
        <taxon>Pseudomonadati</taxon>
        <taxon>Pseudomonadota</taxon>
        <taxon>Betaproteobacteria</taxon>
        <taxon>Burkholderiales</taxon>
        <taxon>Thiomonas</taxon>
    </lineage>
</organism>
<keyword evidence="2" id="KW-1185">Reference proteome</keyword>
<dbReference type="AlphaFoldDB" id="A0A238D6Y5"/>
<proteinExistence type="predicted"/>
<dbReference type="Proteomes" id="UP000214566">
    <property type="component" value="Unassembled WGS sequence"/>
</dbReference>
<evidence type="ECO:0000313" key="1">
    <source>
        <dbReference type="EMBL" id="SBP88981.1"/>
    </source>
</evidence>
<protein>
    <submittedName>
        <fullName evidence="1">Uncharacterized protein</fullName>
    </submittedName>
</protein>
<gene>
    <name evidence="1" type="ORF">THIARS_70601</name>
</gene>
<sequence>MTYLPAEVAGCWYYRYLILDLYSRKVVG</sequence>
<name>A0A238D6Y5_THIDL</name>
<reference evidence="1 2" key="1">
    <citation type="submission" date="2016-06" db="EMBL/GenBank/DDBJ databases">
        <authorList>
            <person name="Kjaerup R.B."/>
            <person name="Dalgaard T.S."/>
            <person name="Juul-Madsen H.R."/>
        </authorList>
    </citation>
    <scope>NUCLEOTIDE SEQUENCE [LARGE SCALE GENOMIC DNA]</scope>
    <source>
        <strain evidence="1 2">DSM 16361</strain>
    </source>
</reference>
<accession>A0A238D6Y5</accession>